<feature type="region of interest" description="Disordered" evidence="1">
    <location>
        <begin position="103"/>
        <end position="122"/>
    </location>
</feature>
<feature type="compositionally biased region" description="Pro residues" evidence="1">
    <location>
        <begin position="104"/>
        <end position="116"/>
    </location>
</feature>
<feature type="compositionally biased region" description="Basic and acidic residues" evidence="1">
    <location>
        <begin position="75"/>
        <end position="84"/>
    </location>
</feature>
<feature type="compositionally biased region" description="Basic and acidic residues" evidence="1">
    <location>
        <begin position="33"/>
        <end position="43"/>
    </location>
</feature>
<evidence type="ECO:0000313" key="2">
    <source>
        <dbReference type="EMBL" id="VDK47528.1"/>
    </source>
</evidence>
<protein>
    <submittedName>
        <fullName evidence="4">ING domain-containing protein</fullName>
    </submittedName>
</protein>
<feature type="region of interest" description="Disordered" evidence="1">
    <location>
        <begin position="33"/>
        <end position="90"/>
    </location>
</feature>
<dbReference type="Proteomes" id="UP000271098">
    <property type="component" value="Unassembled WGS sequence"/>
</dbReference>
<dbReference type="AlphaFoldDB" id="A0A183D7X6"/>
<evidence type="ECO:0000313" key="3">
    <source>
        <dbReference type="Proteomes" id="UP000271098"/>
    </source>
</evidence>
<sequence>MFQLDRLLQMDFGPVQGRLSDILEKSYRKTVEEKKDVVVEKNKNASAEQNKDAVGSSDASTLKATKGKASSSSSEKLKMEKAEPPQEAEPVMETFIIEDVVETLPPPLSRPPPPKPTGQKVEGNSCFRVYLSERDNVLCL</sequence>
<reference evidence="2 3" key="2">
    <citation type="submission" date="2018-11" db="EMBL/GenBank/DDBJ databases">
        <authorList>
            <consortium name="Pathogen Informatics"/>
        </authorList>
    </citation>
    <scope>NUCLEOTIDE SEQUENCE [LARGE SCALE GENOMIC DNA]</scope>
</reference>
<gene>
    <name evidence="2" type="ORF">GPUH_LOCUS4818</name>
</gene>
<reference evidence="4" key="1">
    <citation type="submission" date="2016-06" db="UniProtKB">
        <authorList>
            <consortium name="WormBaseParasite"/>
        </authorList>
    </citation>
    <scope>IDENTIFICATION</scope>
</reference>
<feature type="compositionally biased region" description="Low complexity" evidence="1">
    <location>
        <begin position="59"/>
        <end position="74"/>
    </location>
</feature>
<proteinExistence type="predicted"/>
<evidence type="ECO:0000313" key="4">
    <source>
        <dbReference type="WBParaSite" id="GPUH_0000482401-mRNA-1"/>
    </source>
</evidence>
<dbReference type="WBParaSite" id="GPUH_0000482401-mRNA-1">
    <property type="protein sequence ID" value="GPUH_0000482401-mRNA-1"/>
    <property type="gene ID" value="GPUH_0000482401"/>
</dbReference>
<dbReference type="EMBL" id="UYRT01009487">
    <property type="protein sequence ID" value="VDK47528.1"/>
    <property type="molecule type" value="Genomic_DNA"/>
</dbReference>
<name>A0A183D7X6_9BILA</name>
<keyword evidence="3" id="KW-1185">Reference proteome</keyword>
<organism evidence="4">
    <name type="scientific">Gongylonema pulchrum</name>
    <dbReference type="NCBI Taxonomy" id="637853"/>
    <lineage>
        <taxon>Eukaryota</taxon>
        <taxon>Metazoa</taxon>
        <taxon>Ecdysozoa</taxon>
        <taxon>Nematoda</taxon>
        <taxon>Chromadorea</taxon>
        <taxon>Rhabditida</taxon>
        <taxon>Spirurina</taxon>
        <taxon>Spiruromorpha</taxon>
        <taxon>Spiruroidea</taxon>
        <taxon>Gongylonematidae</taxon>
        <taxon>Gongylonema</taxon>
    </lineage>
</organism>
<evidence type="ECO:0000256" key="1">
    <source>
        <dbReference type="SAM" id="MobiDB-lite"/>
    </source>
</evidence>
<accession>A0A183D7X6</accession>